<dbReference type="AlphaFoldDB" id="A0A085G0J0"/>
<keyword evidence="2 4" id="KW-0560">Oxidoreductase</keyword>
<dbReference type="GeneID" id="78382248"/>
<dbReference type="SMART" id="SM00829">
    <property type="entry name" value="PKS_ER"/>
    <property type="match status" value="1"/>
</dbReference>
<dbReference type="GO" id="GO:0005829">
    <property type="term" value="C:cytosol"/>
    <property type="evidence" value="ECO:0007669"/>
    <property type="project" value="TreeGrafter"/>
</dbReference>
<dbReference type="InterPro" id="IPR036291">
    <property type="entry name" value="NAD(P)-bd_dom_sf"/>
</dbReference>
<accession>A0A085G0J0</accession>
<dbReference type="SUPFAM" id="SSF50129">
    <property type="entry name" value="GroES-like"/>
    <property type="match status" value="1"/>
</dbReference>
<evidence type="ECO:0000313" key="4">
    <source>
        <dbReference type="EMBL" id="KFC77235.1"/>
    </source>
</evidence>
<dbReference type="Gene3D" id="3.90.180.10">
    <property type="entry name" value="Medium-chain alcohol dehydrogenases, catalytic domain"/>
    <property type="match status" value="1"/>
</dbReference>
<dbReference type="EC" id="2.3.1.-" evidence="4"/>
<dbReference type="PANTHER" id="PTHR48106:SF13">
    <property type="entry name" value="QUINONE OXIDOREDUCTASE-RELATED"/>
    <property type="match status" value="1"/>
</dbReference>
<proteinExistence type="predicted"/>
<gene>
    <name evidence="4" type="ORF">GEAM_4361</name>
</gene>
<name>A0A085G0J0_EWIA3</name>
<dbReference type="PANTHER" id="PTHR48106">
    <property type="entry name" value="QUINONE OXIDOREDUCTASE PIG3-RELATED"/>
    <property type="match status" value="1"/>
</dbReference>
<evidence type="ECO:0000259" key="3">
    <source>
        <dbReference type="SMART" id="SM00829"/>
    </source>
</evidence>
<reference evidence="4 5" key="1">
    <citation type="submission" date="2014-05" db="EMBL/GenBank/DDBJ databases">
        <title>ATOL: Assembling a taxonomically balanced genome-scale reconstruction of the evolutionary history of the Enterobacteriaceae.</title>
        <authorList>
            <person name="Plunkett G.III."/>
            <person name="Neeno-Eckwall E.C."/>
            <person name="Glasner J.D."/>
            <person name="Perna N.T."/>
        </authorList>
    </citation>
    <scope>NUCLEOTIDE SEQUENCE [LARGE SCALE GENOMIC DNA]</scope>
    <source>
        <strain evidence="4 5">ATCC 33852</strain>
    </source>
</reference>
<comment type="caution">
    <text evidence="4">The sequence shown here is derived from an EMBL/GenBank/DDBJ whole genome shotgun (WGS) entry which is preliminary data.</text>
</comment>
<evidence type="ECO:0000256" key="1">
    <source>
        <dbReference type="ARBA" id="ARBA00022857"/>
    </source>
</evidence>
<protein>
    <submittedName>
        <fullName evidence="4">Quinone oxidoreductase</fullName>
        <ecNumber evidence="4">1.-.-.-</ecNumber>
        <ecNumber evidence="4">2.3.1.-</ecNumber>
    </submittedName>
</protein>
<keyword evidence="1" id="KW-0521">NADP</keyword>
<dbReference type="GO" id="GO:0016746">
    <property type="term" value="F:acyltransferase activity"/>
    <property type="evidence" value="ECO:0007669"/>
    <property type="project" value="UniProtKB-KW"/>
</dbReference>
<feature type="domain" description="Enoyl reductase (ER)" evidence="3">
    <location>
        <begin position="10"/>
        <end position="325"/>
    </location>
</feature>
<dbReference type="InterPro" id="IPR013154">
    <property type="entry name" value="ADH-like_N"/>
</dbReference>
<dbReference type="Pfam" id="PF08240">
    <property type="entry name" value="ADH_N"/>
    <property type="match status" value="1"/>
</dbReference>
<dbReference type="InterPro" id="IPR011032">
    <property type="entry name" value="GroES-like_sf"/>
</dbReference>
<dbReference type="SUPFAM" id="SSF51735">
    <property type="entry name" value="NAD(P)-binding Rossmann-fold domains"/>
    <property type="match status" value="1"/>
</dbReference>
<evidence type="ECO:0000313" key="5">
    <source>
        <dbReference type="Proteomes" id="UP000028640"/>
    </source>
</evidence>
<dbReference type="Gene3D" id="3.40.50.720">
    <property type="entry name" value="NAD(P)-binding Rossmann-like Domain"/>
    <property type="match status" value="1"/>
</dbReference>
<dbReference type="EMBL" id="JMPJ01000076">
    <property type="protein sequence ID" value="KFC77235.1"/>
    <property type="molecule type" value="Genomic_DNA"/>
</dbReference>
<organism evidence="4 5">
    <name type="scientific">Ewingella americana (strain ATCC 33852 / DSM 4580 / CCUG 14506 / JCM 5911 / LMG 7869 / NCTC 12157 / CDC 1468-78)</name>
    <dbReference type="NCBI Taxonomy" id="910964"/>
    <lineage>
        <taxon>Bacteria</taxon>
        <taxon>Pseudomonadati</taxon>
        <taxon>Pseudomonadota</taxon>
        <taxon>Gammaproteobacteria</taxon>
        <taxon>Enterobacterales</taxon>
        <taxon>Yersiniaceae</taxon>
        <taxon>Ewingella</taxon>
    </lineage>
</organism>
<dbReference type="Pfam" id="PF13602">
    <property type="entry name" value="ADH_zinc_N_2"/>
    <property type="match status" value="1"/>
</dbReference>
<keyword evidence="5" id="KW-1185">Reference proteome</keyword>
<dbReference type="OrthoDB" id="9780520at2"/>
<dbReference type="EC" id="1.-.-.-" evidence="4"/>
<keyword evidence="4" id="KW-0808">Transferase</keyword>
<dbReference type="RefSeq" id="WP_034796090.1">
    <property type="nucleotide sequence ID" value="NZ_JMPJ01000076.1"/>
</dbReference>
<dbReference type="Proteomes" id="UP000028640">
    <property type="component" value="Unassembled WGS sequence"/>
</dbReference>
<evidence type="ECO:0000256" key="2">
    <source>
        <dbReference type="ARBA" id="ARBA00023002"/>
    </source>
</evidence>
<keyword evidence="4" id="KW-0012">Acyltransferase</keyword>
<dbReference type="eggNOG" id="COG0604">
    <property type="taxonomic scope" value="Bacteria"/>
</dbReference>
<dbReference type="GO" id="GO:0035925">
    <property type="term" value="F:mRNA 3'-UTR AU-rich region binding"/>
    <property type="evidence" value="ECO:0007669"/>
    <property type="project" value="TreeGrafter"/>
</dbReference>
<dbReference type="STRING" id="910964.GEAM_4361"/>
<sequence>MKAIQVTQFGGPDVLALNDLADPTPGPGEITIDVSHAAVGLVDIYFRQGAFKDLPGMAHPPFVPGLEVVGRVREVGAGVTDLRVGERVVSMSDGSGTGGYASIFVAKAAFVLSIEASDIDSALAVSVIPNAAMAYVALTSVARLQLGESVLVHGALGGFSAAFPGIAKQLGASRVVGTVRASKLEAAANTLLPYDHIVDSGQLPDALNNERFDVVIDPVGGVVRSHSFSLMQPGSRLIVAGNASGDWSHQVKTNDLWLGSMTVTGYNAGAYLRKNPQLVQPALRAALISVEAGLGEIVIDTLTFDKAVQAHELMESRALNGRIVLVP</sequence>
<dbReference type="GO" id="GO:0070402">
    <property type="term" value="F:NADPH binding"/>
    <property type="evidence" value="ECO:0007669"/>
    <property type="project" value="TreeGrafter"/>
</dbReference>
<dbReference type="InterPro" id="IPR020843">
    <property type="entry name" value="ER"/>
</dbReference>
<dbReference type="GO" id="GO:0003960">
    <property type="term" value="F:quinone reductase (NADPH) activity"/>
    <property type="evidence" value="ECO:0007669"/>
    <property type="project" value="TreeGrafter"/>
</dbReference>